<dbReference type="SMART" id="SM00388">
    <property type="entry name" value="HisKA"/>
    <property type="match status" value="1"/>
</dbReference>
<keyword evidence="8" id="KW-0472">Membrane</keyword>
<keyword evidence="3" id="KW-0597">Phosphoprotein</keyword>
<dbReference type="PANTHER" id="PTHR45436:SF5">
    <property type="entry name" value="SENSOR HISTIDINE KINASE TRCS"/>
    <property type="match status" value="1"/>
</dbReference>
<dbReference type="Gene3D" id="3.30.565.10">
    <property type="entry name" value="Histidine kinase-like ATPase, C-terminal domain"/>
    <property type="match status" value="1"/>
</dbReference>
<dbReference type="EC" id="2.7.13.3" evidence="2"/>
<proteinExistence type="predicted"/>
<evidence type="ECO:0000313" key="11">
    <source>
        <dbReference type="Proteomes" id="UP001606300"/>
    </source>
</evidence>
<dbReference type="Gene3D" id="1.10.287.130">
    <property type="match status" value="1"/>
</dbReference>
<evidence type="ECO:0000256" key="2">
    <source>
        <dbReference type="ARBA" id="ARBA00012438"/>
    </source>
</evidence>
<reference evidence="10 11" key="1">
    <citation type="submission" date="2024-09" db="EMBL/GenBank/DDBJ databases">
        <title>Novel species of the genus Pelomonas and Roseateles isolated from streams.</title>
        <authorList>
            <person name="Lu H."/>
        </authorList>
    </citation>
    <scope>NUCLEOTIDE SEQUENCE [LARGE SCALE GENOMIC DNA]</scope>
    <source>
        <strain evidence="10 11">DC23W</strain>
    </source>
</reference>
<feature type="transmembrane region" description="Helical" evidence="8">
    <location>
        <begin position="20"/>
        <end position="39"/>
    </location>
</feature>
<dbReference type="Pfam" id="PF00512">
    <property type="entry name" value="HisKA"/>
    <property type="match status" value="1"/>
</dbReference>
<dbReference type="GO" id="GO:0016301">
    <property type="term" value="F:kinase activity"/>
    <property type="evidence" value="ECO:0007669"/>
    <property type="project" value="UniProtKB-KW"/>
</dbReference>
<dbReference type="InterPro" id="IPR050428">
    <property type="entry name" value="TCS_sensor_his_kinase"/>
</dbReference>
<dbReference type="PANTHER" id="PTHR45436">
    <property type="entry name" value="SENSOR HISTIDINE KINASE YKOH"/>
    <property type="match status" value="1"/>
</dbReference>
<dbReference type="InterPro" id="IPR003661">
    <property type="entry name" value="HisK_dim/P_dom"/>
</dbReference>
<evidence type="ECO:0000256" key="8">
    <source>
        <dbReference type="SAM" id="Phobius"/>
    </source>
</evidence>
<dbReference type="EMBL" id="JBIGHY010000002">
    <property type="protein sequence ID" value="MFG6413731.1"/>
    <property type="molecule type" value="Genomic_DNA"/>
</dbReference>
<gene>
    <name evidence="10" type="ORF">ACG02S_07445</name>
</gene>
<dbReference type="Pfam" id="PF02518">
    <property type="entry name" value="HATPase_c"/>
    <property type="match status" value="1"/>
</dbReference>
<protein>
    <recommendedName>
        <fullName evidence="2">histidine kinase</fullName>
        <ecNumber evidence="2">2.7.13.3</ecNumber>
    </recommendedName>
</protein>
<accession>A0ABW7ENY3</accession>
<evidence type="ECO:0000256" key="7">
    <source>
        <dbReference type="ARBA" id="ARBA00022989"/>
    </source>
</evidence>
<keyword evidence="6 10" id="KW-0418">Kinase</keyword>
<evidence type="ECO:0000313" key="10">
    <source>
        <dbReference type="EMBL" id="MFG6413731.1"/>
    </source>
</evidence>
<dbReference type="SMART" id="SM00387">
    <property type="entry name" value="HATPase_c"/>
    <property type="match status" value="1"/>
</dbReference>
<dbReference type="SUPFAM" id="SSF47384">
    <property type="entry name" value="Homodimeric domain of signal transducing histidine kinase"/>
    <property type="match status" value="1"/>
</dbReference>
<organism evidence="10 11">
    <name type="scientific">Pelomonas dachongensis</name>
    <dbReference type="NCBI Taxonomy" id="3299029"/>
    <lineage>
        <taxon>Bacteria</taxon>
        <taxon>Pseudomonadati</taxon>
        <taxon>Pseudomonadota</taxon>
        <taxon>Betaproteobacteria</taxon>
        <taxon>Burkholderiales</taxon>
        <taxon>Sphaerotilaceae</taxon>
        <taxon>Roseateles</taxon>
    </lineage>
</organism>
<keyword evidence="7 8" id="KW-1133">Transmembrane helix</keyword>
<evidence type="ECO:0000256" key="1">
    <source>
        <dbReference type="ARBA" id="ARBA00000085"/>
    </source>
</evidence>
<dbReference type="CDD" id="cd00082">
    <property type="entry name" value="HisKA"/>
    <property type="match status" value="1"/>
</dbReference>
<evidence type="ECO:0000256" key="3">
    <source>
        <dbReference type="ARBA" id="ARBA00022553"/>
    </source>
</evidence>
<comment type="caution">
    <text evidence="10">The sequence shown here is derived from an EMBL/GenBank/DDBJ whole genome shotgun (WGS) entry which is preliminary data.</text>
</comment>
<keyword evidence="5 8" id="KW-0812">Transmembrane</keyword>
<evidence type="ECO:0000256" key="4">
    <source>
        <dbReference type="ARBA" id="ARBA00022679"/>
    </source>
</evidence>
<dbReference type="SUPFAM" id="SSF55874">
    <property type="entry name" value="ATPase domain of HSP90 chaperone/DNA topoisomerase II/histidine kinase"/>
    <property type="match status" value="1"/>
</dbReference>
<evidence type="ECO:0000256" key="6">
    <source>
        <dbReference type="ARBA" id="ARBA00022777"/>
    </source>
</evidence>
<comment type="catalytic activity">
    <reaction evidence="1">
        <text>ATP + protein L-histidine = ADP + protein N-phospho-L-histidine.</text>
        <dbReference type="EC" id="2.7.13.3"/>
    </reaction>
</comment>
<dbReference type="InterPro" id="IPR005467">
    <property type="entry name" value="His_kinase_dom"/>
</dbReference>
<dbReference type="RefSeq" id="WP_394469807.1">
    <property type="nucleotide sequence ID" value="NZ_JBIGHY010000002.1"/>
</dbReference>
<dbReference type="Proteomes" id="UP001606300">
    <property type="component" value="Unassembled WGS sequence"/>
</dbReference>
<dbReference type="InterPro" id="IPR036097">
    <property type="entry name" value="HisK_dim/P_sf"/>
</dbReference>
<dbReference type="InterPro" id="IPR036890">
    <property type="entry name" value="HATPase_C_sf"/>
</dbReference>
<dbReference type="PROSITE" id="PS50109">
    <property type="entry name" value="HIS_KIN"/>
    <property type="match status" value="1"/>
</dbReference>
<feature type="domain" description="Histidine kinase" evidence="9">
    <location>
        <begin position="235"/>
        <end position="427"/>
    </location>
</feature>
<sequence length="429" mass="45659">MSAALGRALPSIRGRLSRSVLMLGLIWALSGTCMVWFAVRAEVNELLDETLQDSGDVLAEVLEMGSFPAGTRSHVVAATASTSHFAWQLVDEQGRLIARSSLAPEQPFHARAQTGIAPEKDGWHSFGRPLGKSVLYVAQTADERRETMAAVGIASAATALLVGLIGLWVLRGRLRRELQPLNDFSDALRRHDPLAPDAGLPAATRAEIAPMHDAIDDLGQRLRRRVANERAFTAHAAHALRTPLAGMDAQLAVALREVPDALRPRLLRVRQAAGRLSRVVTALLTLFRSGVDLKLTPVDVGALLARLPLEGLEIDAKATAALHADADLLAAALINLADNALRHGAQHLCVTTPRPNCVQLVDDGRGASPERVAELQHAITSEQYEGRMGLGLMLADIVARAHGGSVRLLAVPQGFGVELDLGGPAAAAP</sequence>
<evidence type="ECO:0000259" key="9">
    <source>
        <dbReference type="PROSITE" id="PS50109"/>
    </source>
</evidence>
<name>A0ABW7ENY3_9BURK</name>
<keyword evidence="11" id="KW-1185">Reference proteome</keyword>
<evidence type="ECO:0000256" key="5">
    <source>
        <dbReference type="ARBA" id="ARBA00022692"/>
    </source>
</evidence>
<dbReference type="InterPro" id="IPR003594">
    <property type="entry name" value="HATPase_dom"/>
</dbReference>
<keyword evidence="4" id="KW-0808">Transferase</keyword>
<feature type="transmembrane region" description="Helical" evidence="8">
    <location>
        <begin position="148"/>
        <end position="170"/>
    </location>
</feature>